<dbReference type="InterPro" id="IPR043129">
    <property type="entry name" value="ATPase_NBD"/>
</dbReference>
<dbReference type="NCBIfam" id="TIGR01175">
    <property type="entry name" value="pilM"/>
    <property type="match status" value="1"/>
</dbReference>
<dbReference type="PIRSF" id="PIRSF019169">
    <property type="entry name" value="PilM"/>
    <property type="match status" value="1"/>
</dbReference>
<dbReference type="Gene3D" id="3.30.420.40">
    <property type="match status" value="2"/>
</dbReference>
<proteinExistence type="predicted"/>
<dbReference type="Proteomes" id="UP001165413">
    <property type="component" value="Unassembled WGS sequence"/>
</dbReference>
<keyword evidence="2" id="KW-1185">Reference proteome</keyword>
<dbReference type="EMBL" id="JANATA010000018">
    <property type="protein sequence ID" value="MCP3429259.1"/>
    <property type="molecule type" value="Genomic_DNA"/>
</dbReference>
<dbReference type="PANTHER" id="PTHR32432">
    <property type="entry name" value="CELL DIVISION PROTEIN FTSA-RELATED"/>
    <property type="match status" value="1"/>
</dbReference>
<dbReference type="AlphaFoldDB" id="A0AA41WZA4"/>
<dbReference type="Gene3D" id="3.30.1490.300">
    <property type="match status" value="1"/>
</dbReference>
<dbReference type="CDD" id="cd24049">
    <property type="entry name" value="ASKHA_NBD_PilM"/>
    <property type="match status" value="1"/>
</dbReference>
<dbReference type="PANTHER" id="PTHR32432:SF3">
    <property type="entry name" value="ETHANOLAMINE UTILIZATION PROTEIN EUTJ"/>
    <property type="match status" value="1"/>
</dbReference>
<dbReference type="InterPro" id="IPR005883">
    <property type="entry name" value="PilM"/>
</dbReference>
<name>A0AA41WZA4_9ALTE</name>
<dbReference type="RefSeq" id="WP_254101377.1">
    <property type="nucleotide sequence ID" value="NZ_JANATA010000018.1"/>
</dbReference>
<evidence type="ECO:0000313" key="2">
    <source>
        <dbReference type="Proteomes" id="UP001165413"/>
    </source>
</evidence>
<reference evidence="1" key="1">
    <citation type="submission" date="2022-07" db="EMBL/GenBank/DDBJ databases">
        <title>Characterization of the Novel Bacterium Alteromonas immobilis LMIT006 and Alteromonas gregis LMIT007.</title>
        <authorList>
            <person name="Lin X."/>
        </authorList>
    </citation>
    <scope>NUCLEOTIDE SEQUENCE</scope>
    <source>
        <strain evidence="1">LMIT007</strain>
    </source>
</reference>
<evidence type="ECO:0000313" key="1">
    <source>
        <dbReference type="EMBL" id="MCP3429259.1"/>
    </source>
</evidence>
<dbReference type="Pfam" id="PF11104">
    <property type="entry name" value="PilM_2"/>
    <property type="match status" value="1"/>
</dbReference>
<sequence>MKFTVFNKKTKPLLGIDIGSTSIKAIYLQPQADGFLILGCAHENIIGNAFVERDIKDFDAISHTLKKIKHQLQLQHANSVIAVAGPSIISKVVQMEENLADHWLEEQLLIEADSLIPYPLEEVYLDFESLGASTTHSGKEDILLTAAHRNVVDTRNTLLREEKLNPVVVDTELNALANAYQLIYPAQDRQKTTVFLHIGTQLLHVLVLENETVVYAKDHNFGTEALLQDIMLAYQLERQEAVQKLTEKTLPDGWEERVLPIFYSQLQQNISRALQLMQHTVSDHTTQQIVLSGAVAMLPNICTFLSTELGVPCAQVVFQGTLHWPANKPELAKRCEHLLPLMTLAIGLSGRSTNPCHR</sequence>
<protein>
    <submittedName>
        <fullName evidence="1">Pilus assembly protein PilM</fullName>
    </submittedName>
</protein>
<accession>A0AA41WZA4</accession>
<dbReference type="InterPro" id="IPR050696">
    <property type="entry name" value="FtsA/MreB"/>
</dbReference>
<gene>
    <name evidence="1" type="ORF">NLF92_09915</name>
</gene>
<dbReference type="SUPFAM" id="SSF53067">
    <property type="entry name" value="Actin-like ATPase domain"/>
    <property type="match status" value="2"/>
</dbReference>
<organism evidence="1 2">
    <name type="scientific">Opacimonas viscosa</name>
    <dbReference type="NCBI Taxonomy" id="2961944"/>
    <lineage>
        <taxon>Bacteria</taxon>
        <taxon>Pseudomonadati</taxon>
        <taxon>Pseudomonadota</taxon>
        <taxon>Gammaproteobacteria</taxon>
        <taxon>Alteromonadales</taxon>
        <taxon>Alteromonadaceae</taxon>
        <taxon>Opacimonas</taxon>
    </lineage>
</organism>
<comment type="caution">
    <text evidence="1">The sequence shown here is derived from an EMBL/GenBank/DDBJ whole genome shotgun (WGS) entry which is preliminary data.</text>
</comment>